<evidence type="ECO:0000313" key="13">
    <source>
        <dbReference type="EMBL" id="USJ21147.1"/>
    </source>
</evidence>
<evidence type="ECO:0000256" key="5">
    <source>
        <dbReference type="ARBA" id="ARBA00012180"/>
    </source>
</evidence>
<dbReference type="CDD" id="cd09277">
    <property type="entry name" value="RNase_HI_bacteria_like"/>
    <property type="match status" value="1"/>
</dbReference>
<dbReference type="SUPFAM" id="SSF55658">
    <property type="entry name" value="L9 N-domain-like"/>
    <property type="match status" value="1"/>
</dbReference>
<reference evidence="13" key="1">
    <citation type="journal article" date="2022" name="Front. Microbiol.">
        <title>Feed Insects as a Reservoir of Granadaene-Producing Lactococci.</title>
        <authorList>
            <person name="Neuzil-Bunesova V."/>
            <person name="Ramirez Garcia A."/>
            <person name="Modrackova N."/>
            <person name="Makovska M."/>
            <person name="Sabolova M."/>
            <person name="Sproer C."/>
            <person name="Bunk B."/>
            <person name="Blom J."/>
            <person name="Schwab C."/>
        </authorList>
    </citation>
    <scope>NUCLEOTIDE SEQUENCE</scope>
    <source>
        <strain evidence="13">I4/6O</strain>
    </source>
</reference>
<dbReference type="PANTHER" id="PTHR10642">
    <property type="entry name" value="RIBONUCLEASE H1"/>
    <property type="match status" value="1"/>
</dbReference>
<dbReference type="AlphaFoldDB" id="A0A9Q8Y408"/>
<dbReference type="Gene3D" id="3.30.420.10">
    <property type="entry name" value="Ribonuclease H-like superfamily/Ribonuclease H"/>
    <property type="match status" value="1"/>
</dbReference>
<evidence type="ECO:0000256" key="11">
    <source>
        <dbReference type="ARBA" id="ARBA00022842"/>
    </source>
</evidence>
<dbReference type="InterPro" id="IPR050092">
    <property type="entry name" value="RNase_H"/>
</dbReference>
<dbReference type="GO" id="GO:0003676">
    <property type="term" value="F:nucleic acid binding"/>
    <property type="evidence" value="ECO:0007669"/>
    <property type="project" value="UniProtKB-UniRule"/>
</dbReference>
<dbReference type="GO" id="GO:0004523">
    <property type="term" value="F:RNA-DNA hybrid ribonuclease activity"/>
    <property type="evidence" value="ECO:0007669"/>
    <property type="project" value="UniProtKB-UniRule"/>
</dbReference>
<dbReference type="Proteomes" id="UP001056730">
    <property type="component" value="Chromosome"/>
</dbReference>
<comment type="catalytic activity">
    <reaction evidence="1">
        <text>Endonucleolytic cleavage to 5'-phosphomonoester.</text>
        <dbReference type="EC" id="3.1.26.4"/>
    </reaction>
</comment>
<keyword evidence="7" id="KW-0540">Nuclease</keyword>
<evidence type="ECO:0000313" key="14">
    <source>
        <dbReference type="Proteomes" id="UP001056730"/>
    </source>
</evidence>
<dbReference type="GO" id="GO:0046872">
    <property type="term" value="F:metal ion binding"/>
    <property type="evidence" value="ECO:0007669"/>
    <property type="project" value="UniProtKB-KW"/>
</dbReference>
<evidence type="ECO:0000256" key="9">
    <source>
        <dbReference type="ARBA" id="ARBA00022759"/>
    </source>
</evidence>
<comment type="similarity">
    <text evidence="4">Belongs to the RNase H family.</text>
</comment>
<dbReference type="EC" id="3.1.26.4" evidence="5"/>
<keyword evidence="10" id="KW-0378">Hydrolase</keyword>
<dbReference type="Pfam" id="PF01693">
    <property type="entry name" value="Cauli_VI"/>
    <property type="match status" value="1"/>
</dbReference>
<dbReference type="GO" id="GO:0005737">
    <property type="term" value="C:cytoplasm"/>
    <property type="evidence" value="ECO:0007669"/>
    <property type="project" value="UniProtKB-SubCell"/>
</dbReference>
<keyword evidence="11" id="KW-0460">Magnesium</keyword>
<dbReference type="FunFam" id="3.40.970.10:FF:000002">
    <property type="entry name" value="Ribonuclease H"/>
    <property type="match status" value="1"/>
</dbReference>
<dbReference type="PROSITE" id="PS50879">
    <property type="entry name" value="RNASE_H_1"/>
    <property type="match status" value="1"/>
</dbReference>
<keyword evidence="9" id="KW-0255">Endonuclease</keyword>
<evidence type="ECO:0000256" key="2">
    <source>
        <dbReference type="ARBA" id="ARBA00001946"/>
    </source>
</evidence>
<keyword evidence="8" id="KW-0479">Metal-binding</keyword>
<dbReference type="InterPro" id="IPR012337">
    <property type="entry name" value="RNaseH-like_sf"/>
</dbReference>
<evidence type="ECO:0000256" key="8">
    <source>
        <dbReference type="ARBA" id="ARBA00022723"/>
    </source>
</evidence>
<dbReference type="GO" id="GO:0043137">
    <property type="term" value="P:DNA replication, removal of RNA primer"/>
    <property type="evidence" value="ECO:0007669"/>
    <property type="project" value="TreeGrafter"/>
</dbReference>
<dbReference type="Gene3D" id="3.40.970.10">
    <property type="entry name" value="Ribonuclease H1, N-terminal domain"/>
    <property type="match status" value="1"/>
</dbReference>
<evidence type="ECO:0000256" key="4">
    <source>
        <dbReference type="ARBA" id="ARBA00005300"/>
    </source>
</evidence>
<dbReference type="EMBL" id="CP086395">
    <property type="protein sequence ID" value="USJ21147.1"/>
    <property type="molecule type" value="Genomic_DNA"/>
</dbReference>
<dbReference type="Pfam" id="PF00075">
    <property type="entry name" value="RNase_H"/>
    <property type="match status" value="1"/>
</dbReference>
<name>A0A9Q8Y408_9LACT</name>
<evidence type="ECO:0000256" key="3">
    <source>
        <dbReference type="ARBA" id="ARBA00004065"/>
    </source>
</evidence>
<accession>A0A9Q8Y408</accession>
<dbReference type="InterPro" id="IPR011320">
    <property type="entry name" value="RNase_H1_N"/>
</dbReference>
<dbReference type="InterPro" id="IPR037056">
    <property type="entry name" value="RNase_H1_N_sf"/>
</dbReference>
<dbReference type="KEGG" id="lfo:LMK00_03860"/>
<dbReference type="PANTHER" id="PTHR10642:SF26">
    <property type="entry name" value="RIBONUCLEASE H1"/>
    <property type="match status" value="1"/>
</dbReference>
<comment type="cofactor">
    <cofactor evidence="2">
        <name>Mg(2+)</name>
        <dbReference type="ChEBI" id="CHEBI:18420"/>
    </cofactor>
</comment>
<dbReference type="InterPro" id="IPR036397">
    <property type="entry name" value="RNaseH_sf"/>
</dbReference>
<organism evidence="13 14">
    <name type="scientific">Lactococcus formosensis</name>
    <dbReference type="NCBI Taxonomy" id="1281486"/>
    <lineage>
        <taxon>Bacteria</taxon>
        <taxon>Bacillati</taxon>
        <taxon>Bacillota</taxon>
        <taxon>Bacilli</taxon>
        <taxon>Lactobacillales</taxon>
        <taxon>Streptococcaceae</taxon>
        <taxon>Lactococcus</taxon>
    </lineage>
</organism>
<dbReference type="RefSeq" id="WP_252170267.1">
    <property type="nucleotide sequence ID" value="NZ_CP086395.1"/>
</dbReference>
<feature type="domain" description="RNase H type-1" evidence="12">
    <location>
        <begin position="58"/>
        <end position="197"/>
    </location>
</feature>
<evidence type="ECO:0000256" key="10">
    <source>
        <dbReference type="ARBA" id="ARBA00022801"/>
    </source>
</evidence>
<evidence type="ECO:0000256" key="7">
    <source>
        <dbReference type="ARBA" id="ARBA00022722"/>
    </source>
</evidence>
<proteinExistence type="inferred from homology"/>
<evidence type="ECO:0000256" key="1">
    <source>
        <dbReference type="ARBA" id="ARBA00000077"/>
    </source>
</evidence>
<gene>
    <name evidence="13" type="ORF">LMK00_03860</name>
</gene>
<comment type="function">
    <text evidence="3">Endonuclease that specifically degrades the RNA of RNA-DNA hybrids.</text>
</comment>
<sequence length="298" mass="34152">MKYYAIKKGRKTGVFTNWPEAQAQVSGFKGAEYKSFSSKKEAIDYLEGGRQVQIIEKNPNTLLAYVDGSYIEGFNFYGSGVVLLDNKKNVIQEYSFKGNKEEYLSSRNVAGEICATLKAVEYAVENGFAQIVIYYDYEGIEKWFDSSWSTNKPISKDYVLKMHRLENNIDIRFVKVTAHTGDEFNEVADKLAKRAITSKVNYEESIAKTNSSLSFSEIAKGKSKPALNLLISNHLITEDLIMSHFKMIWKKKKRKWLEIKNYKTIFDVKESSIHFEIFLKTGEIENLEIMIGELLNGK</sequence>
<protein>
    <recommendedName>
        <fullName evidence="6">Ribonuclease H</fullName>
        <ecNumber evidence="5">3.1.26.4</ecNumber>
    </recommendedName>
</protein>
<dbReference type="InterPro" id="IPR009027">
    <property type="entry name" value="Ribosomal_bL9/RNase_H1_N"/>
</dbReference>
<dbReference type="SUPFAM" id="SSF53098">
    <property type="entry name" value="Ribonuclease H-like"/>
    <property type="match status" value="1"/>
</dbReference>
<dbReference type="InterPro" id="IPR002156">
    <property type="entry name" value="RNaseH_domain"/>
</dbReference>
<evidence type="ECO:0000256" key="6">
    <source>
        <dbReference type="ARBA" id="ARBA00017721"/>
    </source>
</evidence>
<evidence type="ECO:0000259" key="12">
    <source>
        <dbReference type="PROSITE" id="PS50879"/>
    </source>
</evidence>